<dbReference type="AlphaFoldDB" id="A0A239CZL2"/>
<gene>
    <name evidence="1" type="ORF">SAMN06265376_10958</name>
</gene>
<proteinExistence type="predicted"/>
<dbReference type="EMBL" id="FZNY01000009">
    <property type="protein sequence ID" value="SNS25379.1"/>
    <property type="molecule type" value="Genomic_DNA"/>
</dbReference>
<keyword evidence="2" id="KW-1185">Reference proteome</keyword>
<sequence length="184" mass="20094">MKTITLTIVLFLSFTLVGNSQKSNSKAVNKTLSFILTDYAKLNKAKPLSLKDYQRYLAKEKLNAKGMKIEKVVAINYLTKKNQKNTIYLIKTIKGISFSGPSCSFNDDLFGGSYENQCDTSGDEGDCEVITDTCNLDGCTVYCVVSSTCDGSNESYPNCCDGQTCTDGDGLIDDLMTPLETLMG</sequence>
<evidence type="ECO:0000313" key="1">
    <source>
        <dbReference type="EMBL" id="SNS25379.1"/>
    </source>
</evidence>
<dbReference type="RefSeq" id="WP_089373550.1">
    <property type="nucleotide sequence ID" value="NZ_BMEP01000001.1"/>
</dbReference>
<evidence type="ECO:0000313" key="2">
    <source>
        <dbReference type="Proteomes" id="UP000198379"/>
    </source>
</evidence>
<name>A0A239CZL2_9FLAO</name>
<reference evidence="1 2" key="1">
    <citation type="submission" date="2017-06" db="EMBL/GenBank/DDBJ databases">
        <authorList>
            <person name="Kim H.J."/>
            <person name="Triplett B.A."/>
        </authorList>
    </citation>
    <scope>NUCLEOTIDE SEQUENCE [LARGE SCALE GENOMIC DNA]</scope>
    <source>
        <strain evidence="1 2">DSM 25597</strain>
    </source>
</reference>
<organism evidence="1 2">
    <name type="scientific">Dokdonia pacifica</name>
    <dbReference type="NCBI Taxonomy" id="1627892"/>
    <lineage>
        <taxon>Bacteria</taxon>
        <taxon>Pseudomonadati</taxon>
        <taxon>Bacteroidota</taxon>
        <taxon>Flavobacteriia</taxon>
        <taxon>Flavobacteriales</taxon>
        <taxon>Flavobacteriaceae</taxon>
        <taxon>Dokdonia</taxon>
    </lineage>
</organism>
<protein>
    <submittedName>
        <fullName evidence="1">Uncharacterized protein</fullName>
    </submittedName>
</protein>
<accession>A0A239CZL2</accession>
<dbReference type="Proteomes" id="UP000198379">
    <property type="component" value="Unassembled WGS sequence"/>
</dbReference>